<feature type="transmembrane region" description="Helical" evidence="1">
    <location>
        <begin position="233"/>
        <end position="259"/>
    </location>
</feature>
<keyword evidence="3" id="KW-1185">Reference proteome</keyword>
<keyword evidence="1" id="KW-1133">Transmembrane helix</keyword>
<organism evidence="2 3">
    <name type="scientific">Schizophyllum amplum</name>
    <dbReference type="NCBI Taxonomy" id="97359"/>
    <lineage>
        <taxon>Eukaryota</taxon>
        <taxon>Fungi</taxon>
        <taxon>Dikarya</taxon>
        <taxon>Basidiomycota</taxon>
        <taxon>Agaricomycotina</taxon>
        <taxon>Agaricomycetes</taxon>
        <taxon>Agaricomycetidae</taxon>
        <taxon>Agaricales</taxon>
        <taxon>Schizophyllaceae</taxon>
        <taxon>Schizophyllum</taxon>
    </lineage>
</organism>
<accession>A0A550CFL8</accession>
<dbReference type="EMBL" id="VDMD01000009">
    <property type="protein sequence ID" value="TRM63599.1"/>
    <property type="molecule type" value="Genomic_DNA"/>
</dbReference>
<evidence type="ECO:0000313" key="2">
    <source>
        <dbReference type="EMBL" id="TRM63599.1"/>
    </source>
</evidence>
<dbReference type="Proteomes" id="UP000320762">
    <property type="component" value="Unassembled WGS sequence"/>
</dbReference>
<feature type="transmembrane region" description="Helical" evidence="1">
    <location>
        <begin position="327"/>
        <end position="350"/>
    </location>
</feature>
<comment type="caution">
    <text evidence="2">The sequence shown here is derived from an EMBL/GenBank/DDBJ whole genome shotgun (WGS) entry which is preliminary data.</text>
</comment>
<reference evidence="2 3" key="1">
    <citation type="journal article" date="2019" name="New Phytol.">
        <title>Comparative genomics reveals unique wood-decay strategies and fruiting body development in the Schizophyllaceae.</title>
        <authorList>
            <person name="Almasi E."/>
            <person name="Sahu N."/>
            <person name="Krizsan K."/>
            <person name="Balint B."/>
            <person name="Kovacs G.M."/>
            <person name="Kiss B."/>
            <person name="Cseklye J."/>
            <person name="Drula E."/>
            <person name="Henrissat B."/>
            <person name="Nagy I."/>
            <person name="Chovatia M."/>
            <person name="Adam C."/>
            <person name="LaButti K."/>
            <person name="Lipzen A."/>
            <person name="Riley R."/>
            <person name="Grigoriev I.V."/>
            <person name="Nagy L.G."/>
        </authorList>
    </citation>
    <scope>NUCLEOTIDE SEQUENCE [LARGE SCALE GENOMIC DNA]</scope>
    <source>
        <strain evidence="2 3">NL-1724</strain>
    </source>
</reference>
<evidence type="ECO:0000256" key="1">
    <source>
        <dbReference type="SAM" id="Phobius"/>
    </source>
</evidence>
<gene>
    <name evidence="2" type="ORF">BD626DRAFT_402522</name>
</gene>
<proteinExistence type="predicted"/>
<dbReference type="STRING" id="97359.A0A550CFL8"/>
<evidence type="ECO:0000313" key="3">
    <source>
        <dbReference type="Proteomes" id="UP000320762"/>
    </source>
</evidence>
<sequence length="369" mass="40978">MCEVTNDMELMIELRGDDCGYYIVDRAARTVSWAETICTSDVGIPDVSSQTNLATSTESSFWRHVEFYPSHFGGLSEQVLDSLHCVFSHAVTDQLTSTTSTFPYKVQDCNHFLSVLAGLRGRSADAHATCVIARLWCLVCLHRTSVHYGTSYARLNRNQRILEYYEEEHRLTPLASTVTCRISDDYRARLDDLYTDDMVYGDHWRNFIEYALDDWKRVSLNASYVLSAHAALIFLPACAPLVLASAVTSALAGLCALFLMHRHAVLASTSINTAATYLRDVCDSRHRFQFTALAMAAPRAIHFWGVALLLFNMLYLVFSAFGLIPAMLIIGAALGCCTMLTMGTAAICVAPEDMILPYSASSAYMDCKV</sequence>
<dbReference type="AlphaFoldDB" id="A0A550CFL8"/>
<protein>
    <submittedName>
        <fullName evidence="2">Uncharacterized protein</fullName>
    </submittedName>
</protein>
<feature type="transmembrane region" description="Helical" evidence="1">
    <location>
        <begin position="301"/>
        <end position="321"/>
    </location>
</feature>
<name>A0A550CFL8_9AGAR</name>
<keyword evidence="1" id="KW-0812">Transmembrane</keyword>
<dbReference type="OrthoDB" id="2674421at2759"/>
<keyword evidence="1" id="KW-0472">Membrane</keyword>